<evidence type="ECO:0000313" key="1">
    <source>
        <dbReference type="EMBL" id="AHW62484.1"/>
    </source>
</evidence>
<proteinExistence type="predicted"/>
<dbReference type="EMBL" id="CP006842">
    <property type="protein sequence ID" value="AHW62484.1"/>
    <property type="molecule type" value="Genomic_DNA"/>
</dbReference>
<keyword evidence="2" id="KW-1185">Reference proteome</keyword>
<sequence length="75" mass="8027">MSIDTPGENSQLSLRTTDAIHDLLALAHHERTGQPDSYRVQADMYAGAAAHGHDLAYALDILTSQAHEADAKAAE</sequence>
<dbReference type="RefSeq" id="WP_038544903.1">
    <property type="nucleotide sequence ID" value="NZ_CP006842.1"/>
</dbReference>
<organism evidence="1 2">
    <name type="scientific">Corynebacterium glyciniphilum AJ 3170</name>
    <dbReference type="NCBI Taxonomy" id="1404245"/>
    <lineage>
        <taxon>Bacteria</taxon>
        <taxon>Bacillati</taxon>
        <taxon>Actinomycetota</taxon>
        <taxon>Actinomycetes</taxon>
        <taxon>Mycobacteriales</taxon>
        <taxon>Corynebacteriaceae</taxon>
        <taxon>Corynebacterium</taxon>
    </lineage>
</organism>
<dbReference type="KEGG" id="cgy:CGLY_00180"/>
<accession>X5DMG1</accession>
<dbReference type="AlphaFoldDB" id="X5DMG1"/>
<dbReference type="OrthoDB" id="4428744at2"/>
<dbReference type="Proteomes" id="UP000023703">
    <property type="component" value="Chromosome"/>
</dbReference>
<name>X5DMG1_9CORY</name>
<dbReference type="HOGENOM" id="CLU_2664880_0_0_11"/>
<protein>
    <submittedName>
        <fullName evidence="1">Uncharacterized protein</fullName>
    </submittedName>
</protein>
<gene>
    <name evidence="1" type="ORF">CGLY_00180</name>
</gene>
<reference evidence="1 2" key="1">
    <citation type="journal article" date="2015" name="Int. J. Syst. Evol. Microbiol.">
        <title>Revisiting Corynebacterium glyciniphilum (ex Kubota et al., 1972) sp. nov., nom. rev., isolated from putrefied banana.</title>
        <authorList>
            <person name="Al-Dilaimi A."/>
            <person name="Bednarz H."/>
            <person name="Lomker A."/>
            <person name="Niehaus K."/>
            <person name="Kalinowski J."/>
            <person name="Ruckert C."/>
        </authorList>
    </citation>
    <scope>NUCLEOTIDE SEQUENCE [LARGE SCALE GENOMIC DNA]</scope>
    <source>
        <strain evidence="1">AJ 3170</strain>
    </source>
</reference>
<evidence type="ECO:0000313" key="2">
    <source>
        <dbReference type="Proteomes" id="UP000023703"/>
    </source>
</evidence>